<comment type="caution">
    <text evidence="1">The sequence shown here is derived from an EMBL/GenBank/DDBJ whole genome shotgun (WGS) entry which is preliminary data.</text>
</comment>
<keyword evidence="2" id="KW-1185">Reference proteome</keyword>
<sequence>MVRSRLPLVPSAPDDRGQAHTLEAFVAAMLLVAGLTFALQATAVTPLSASTSNQHIENQQRAAATGLLETSAANGDLREAVLDWHPGNDTVEAGFRGTHGDVGFHTRGGPPNGFGDALDRTFLDRRIAFNVYVRFHVEPTTYDATPVKRQRMVYMGTPSDNAVTATRTVTVSNDTTLTADGFEEHTLEAVADDPDATFYAPPVGPGPTYNVLEVSIVTWRM</sequence>
<dbReference type="OrthoDB" id="324613at2157"/>
<evidence type="ECO:0000313" key="1">
    <source>
        <dbReference type="EMBL" id="OYR57969.1"/>
    </source>
</evidence>
<accession>A0A256IN31</accession>
<reference evidence="1 2" key="1">
    <citation type="journal article" date="2014" name="Front. Microbiol.">
        <title>Population and genomic analysis of the genus Halorubrum.</title>
        <authorList>
            <person name="Fullmer M.S."/>
            <person name="Soucy S.M."/>
            <person name="Swithers K.S."/>
            <person name="Makkay A.M."/>
            <person name="Wheeler R."/>
            <person name="Ventosa A."/>
            <person name="Gogarten J.P."/>
            <person name="Papke R.T."/>
        </authorList>
    </citation>
    <scope>NUCLEOTIDE SEQUENCE [LARGE SCALE GENOMIC DNA]</scope>
    <source>
        <strain evidence="1 2">Cb34</strain>
    </source>
</reference>
<dbReference type="Proteomes" id="UP000216308">
    <property type="component" value="Unassembled WGS sequence"/>
</dbReference>
<dbReference type="RefSeq" id="WP_094530607.1">
    <property type="nucleotide sequence ID" value="NZ_NHPJ01000050.1"/>
</dbReference>
<dbReference type="EMBL" id="NHPJ01000050">
    <property type="protein sequence ID" value="OYR57969.1"/>
    <property type="molecule type" value="Genomic_DNA"/>
</dbReference>
<proteinExistence type="predicted"/>
<dbReference type="InterPro" id="IPR055712">
    <property type="entry name" value="DUF7288"/>
</dbReference>
<name>A0A256IN31_9EURY</name>
<gene>
    <name evidence="1" type="ORF">DJ70_04660</name>
</gene>
<organism evidence="1 2">
    <name type="scientific">Halorubrum halodurans</name>
    <dbReference type="NCBI Taxonomy" id="1383851"/>
    <lineage>
        <taxon>Archaea</taxon>
        <taxon>Methanobacteriati</taxon>
        <taxon>Methanobacteriota</taxon>
        <taxon>Stenosarchaea group</taxon>
        <taxon>Halobacteria</taxon>
        <taxon>Halobacteriales</taxon>
        <taxon>Haloferacaceae</taxon>
        <taxon>Halorubrum</taxon>
    </lineage>
</organism>
<dbReference type="AlphaFoldDB" id="A0A256IN31"/>
<evidence type="ECO:0000313" key="2">
    <source>
        <dbReference type="Proteomes" id="UP000216308"/>
    </source>
</evidence>
<dbReference type="Pfam" id="PF23959">
    <property type="entry name" value="DUF7288"/>
    <property type="match status" value="1"/>
</dbReference>
<protein>
    <submittedName>
        <fullName evidence="1">Uncharacterized protein</fullName>
    </submittedName>
</protein>